<dbReference type="GO" id="GO:0003677">
    <property type="term" value="F:DNA binding"/>
    <property type="evidence" value="ECO:0007669"/>
    <property type="project" value="UniProtKB-KW"/>
</dbReference>
<evidence type="ECO:0000256" key="1">
    <source>
        <dbReference type="ARBA" id="ARBA00000185"/>
    </source>
</evidence>
<dbReference type="EMBL" id="JACTNZ010000005">
    <property type="protein sequence ID" value="KAG5548007.1"/>
    <property type="molecule type" value="Genomic_DNA"/>
</dbReference>
<comment type="caution">
    <text evidence="7">The sequence shown here is derived from an EMBL/GenBank/DDBJ whole genome shotgun (WGS) entry which is preliminary data.</text>
</comment>
<gene>
    <name evidence="7" type="ORF">RHGRI_013637</name>
</gene>
<reference evidence="7" key="1">
    <citation type="submission" date="2020-08" db="EMBL/GenBank/DDBJ databases">
        <title>Plant Genome Project.</title>
        <authorList>
            <person name="Zhang R.-G."/>
        </authorList>
    </citation>
    <scope>NUCLEOTIDE SEQUENCE</scope>
    <source>
        <strain evidence="7">WSP0</strain>
        <tissue evidence="7">Leaf</tissue>
    </source>
</reference>
<dbReference type="EC" id="5.6.2.2" evidence="3"/>
<keyword evidence="6" id="KW-0413">Isomerase</keyword>
<dbReference type="GO" id="GO:0000712">
    <property type="term" value="P:resolution of meiotic recombination intermediates"/>
    <property type="evidence" value="ECO:0007669"/>
    <property type="project" value="TreeGrafter"/>
</dbReference>
<proteinExistence type="predicted"/>
<evidence type="ECO:0000313" key="7">
    <source>
        <dbReference type="EMBL" id="KAG5548007.1"/>
    </source>
</evidence>
<keyword evidence="8" id="KW-1185">Reference proteome</keyword>
<dbReference type="GO" id="GO:0005634">
    <property type="term" value="C:nucleus"/>
    <property type="evidence" value="ECO:0007669"/>
    <property type="project" value="TreeGrafter"/>
</dbReference>
<keyword evidence="4" id="KW-0799">Topoisomerase</keyword>
<evidence type="ECO:0000256" key="6">
    <source>
        <dbReference type="ARBA" id="ARBA00023235"/>
    </source>
</evidence>
<evidence type="ECO:0000256" key="5">
    <source>
        <dbReference type="ARBA" id="ARBA00023125"/>
    </source>
</evidence>
<sequence length="278" mass="31752">MQASEDVLRHRDRRLSHGCSYSLFPIRKFIPAGEEDNRGKKTTGGRNGYGAKLTNIFSTELVVETADGEREKKYKQVTCVKEDEGWTLIVLNGTHDHPCALQEEGHPYKRRLSSKHIKMMVQMSSEMLKPKEILRTVNQMDDCKMVTIKSVYNARYKHKNKLPQQEPKNDLPMKDATNTDVDFFVTKFSVYDVHIQQQIFERLKAQVIGNATKSDKGEEKGKHFSLKVPQPKVTEVAVKIDKGKGLVAEKCPTSPYVKWFPIYIEEIIDVKGDGNCGY</sequence>
<keyword evidence="5" id="KW-0238">DNA-binding</keyword>
<dbReference type="PANTHER" id="PTHR10169">
    <property type="entry name" value="DNA TOPOISOMERASE/GYRASE"/>
    <property type="match status" value="1"/>
</dbReference>
<evidence type="ECO:0000256" key="4">
    <source>
        <dbReference type="ARBA" id="ARBA00023029"/>
    </source>
</evidence>
<dbReference type="Gene3D" id="3.30.565.10">
    <property type="entry name" value="Histidine kinase-like ATPase, C-terminal domain"/>
    <property type="match status" value="1"/>
</dbReference>
<dbReference type="AlphaFoldDB" id="A0AAV6K6V5"/>
<dbReference type="GO" id="GO:0003918">
    <property type="term" value="F:DNA topoisomerase type II (double strand cut, ATP-hydrolyzing) activity"/>
    <property type="evidence" value="ECO:0007669"/>
    <property type="project" value="UniProtKB-EC"/>
</dbReference>
<accession>A0AAV6K6V5</accession>
<comment type="catalytic activity">
    <reaction evidence="1">
        <text>ATP-dependent breakage, passage and rejoining of double-stranded DNA.</text>
        <dbReference type="EC" id="5.6.2.2"/>
    </reaction>
</comment>
<organism evidence="7 8">
    <name type="scientific">Rhododendron griersonianum</name>
    <dbReference type="NCBI Taxonomy" id="479676"/>
    <lineage>
        <taxon>Eukaryota</taxon>
        <taxon>Viridiplantae</taxon>
        <taxon>Streptophyta</taxon>
        <taxon>Embryophyta</taxon>
        <taxon>Tracheophyta</taxon>
        <taxon>Spermatophyta</taxon>
        <taxon>Magnoliopsida</taxon>
        <taxon>eudicotyledons</taxon>
        <taxon>Gunneridae</taxon>
        <taxon>Pentapetalae</taxon>
        <taxon>asterids</taxon>
        <taxon>Ericales</taxon>
        <taxon>Ericaceae</taxon>
        <taxon>Ericoideae</taxon>
        <taxon>Rhodoreae</taxon>
        <taxon>Rhododendron</taxon>
    </lineage>
</organism>
<protein>
    <recommendedName>
        <fullName evidence="3">DNA topoisomerase (ATP-hydrolyzing)</fullName>
        <ecNumber evidence="3">5.6.2.2</ecNumber>
    </recommendedName>
</protein>
<name>A0AAV6K6V5_9ERIC</name>
<dbReference type="InterPro" id="IPR050634">
    <property type="entry name" value="DNA_Topoisomerase_II"/>
</dbReference>
<dbReference type="PANTHER" id="PTHR10169:SF38">
    <property type="entry name" value="DNA TOPOISOMERASE 2"/>
    <property type="match status" value="1"/>
</dbReference>
<dbReference type="Proteomes" id="UP000823749">
    <property type="component" value="Chromosome 5"/>
</dbReference>
<evidence type="ECO:0000256" key="2">
    <source>
        <dbReference type="ARBA" id="ARBA00001946"/>
    </source>
</evidence>
<evidence type="ECO:0000256" key="3">
    <source>
        <dbReference type="ARBA" id="ARBA00012895"/>
    </source>
</evidence>
<dbReference type="InterPro" id="IPR036890">
    <property type="entry name" value="HATPase_C_sf"/>
</dbReference>
<comment type="cofactor">
    <cofactor evidence="2">
        <name>Mg(2+)</name>
        <dbReference type="ChEBI" id="CHEBI:18420"/>
    </cofactor>
</comment>
<evidence type="ECO:0000313" key="8">
    <source>
        <dbReference type="Proteomes" id="UP000823749"/>
    </source>
</evidence>
<dbReference type="GO" id="GO:0000819">
    <property type="term" value="P:sister chromatid segregation"/>
    <property type="evidence" value="ECO:0007669"/>
    <property type="project" value="TreeGrafter"/>
</dbReference>